<dbReference type="InterPro" id="IPR011604">
    <property type="entry name" value="PDDEXK-like_dom_sf"/>
</dbReference>
<evidence type="ECO:0000256" key="3">
    <source>
        <dbReference type="ARBA" id="ARBA00022485"/>
    </source>
</evidence>
<keyword evidence="4 19" id="KW-0235">DNA replication</keyword>
<feature type="compositionally biased region" description="Pro residues" evidence="20">
    <location>
        <begin position="212"/>
        <end position="221"/>
    </location>
</feature>
<evidence type="ECO:0000313" key="24">
    <source>
        <dbReference type="EMBL" id="ETV70542.1"/>
    </source>
</evidence>
<dbReference type="Gene3D" id="3.90.320.10">
    <property type="match status" value="1"/>
</dbReference>
<evidence type="ECO:0000256" key="19">
    <source>
        <dbReference type="RuleBase" id="RU367041"/>
    </source>
</evidence>
<dbReference type="STRING" id="112090.W4FSV5"/>
<evidence type="ECO:0000256" key="14">
    <source>
        <dbReference type="ARBA" id="ARBA00023125"/>
    </source>
</evidence>
<evidence type="ECO:0000256" key="9">
    <source>
        <dbReference type="ARBA" id="ARBA00022801"/>
    </source>
</evidence>
<evidence type="ECO:0000256" key="20">
    <source>
        <dbReference type="SAM" id="MobiDB-lite"/>
    </source>
</evidence>
<evidence type="ECO:0000256" key="6">
    <source>
        <dbReference type="ARBA" id="ARBA00022723"/>
    </source>
</evidence>
<feature type="domain" description="DNA2/NAM7 helicase helicase" evidence="22">
    <location>
        <begin position="914"/>
        <end position="983"/>
    </location>
</feature>
<dbReference type="Pfam" id="PF08696">
    <property type="entry name" value="Dna2"/>
    <property type="match status" value="1"/>
</dbReference>
<dbReference type="Gene3D" id="3.40.50.300">
    <property type="entry name" value="P-loop containing nucleotide triphosphate hydrolases"/>
    <property type="match status" value="2"/>
</dbReference>
<dbReference type="GO" id="GO:0006281">
    <property type="term" value="P:DNA repair"/>
    <property type="evidence" value="ECO:0007669"/>
    <property type="project" value="UniProtKB-KW"/>
</dbReference>
<dbReference type="InterPro" id="IPR045055">
    <property type="entry name" value="DNA2/NAM7-like"/>
</dbReference>
<evidence type="ECO:0000256" key="1">
    <source>
        <dbReference type="ARBA" id="ARBA00001966"/>
    </source>
</evidence>
<evidence type="ECO:0000256" key="13">
    <source>
        <dbReference type="ARBA" id="ARBA00023014"/>
    </source>
</evidence>
<dbReference type="InterPro" id="IPR047187">
    <property type="entry name" value="SF1_C_Upf1"/>
</dbReference>
<feature type="domain" description="DNA2/NAM7 helicase helicase" evidence="22">
    <location>
        <begin position="816"/>
        <end position="913"/>
    </location>
</feature>
<evidence type="ECO:0000259" key="21">
    <source>
        <dbReference type="Pfam" id="PF08696"/>
    </source>
</evidence>
<comment type="catalytic activity">
    <reaction evidence="18 19">
        <text>ATP + H2O = ADP + phosphate + H(+)</text>
        <dbReference type="Rhea" id="RHEA:13065"/>
        <dbReference type="ChEBI" id="CHEBI:15377"/>
        <dbReference type="ChEBI" id="CHEBI:15378"/>
        <dbReference type="ChEBI" id="CHEBI:30616"/>
        <dbReference type="ChEBI" id="CHEBI:43474"/>
        <dbReference type="ChEBI" id="CHEBI:456216"/>
        <dbReference type="EC" id="3.6.4.12"/>
    </reaction>
</comment>
<dbReference type="GO" id="GO:0005524">
    <property type="term" value="F:ATP binding"/>
    <property type="evidence" value="ECO:0007669"/>
    <property type="project" value="UniProtKB-UniRule"/>
</dbReference>
<keyword evidence="6 19" id="KW-0479">Metal-binding</keyword>
<dbReference type="InterPro" id="IPR041677">
    <property type="entry name" value="DNA2/NAM7_AAA_11"/>
</dbReference>
<evidence type="ECO:0000256" key="2">
    <source>
        <dbReference type="ARBA" id="ARBA00007913"/>
    </source>
</evidence>
<dbReference type="Pfam" id="PF13087">
    <property type="entry name" value="AAA_12"/>
    <property type="match status" value="1"/>
</dbReference>
<evidence type="ECO:0000256" key="11">
    <source>
        <dbReference type="ARBA" id="ARBA00022840"/>
    </source>
</evidence>
<organism evidence="24">
    <name type="scientific">Aphanomyces astaci</name>
    <name type="common">Crayfish plague agent</name>
    <dbReference type="NCBI Taxonomy" id="112090"/>
    <lineage>
        <taxon>Eukaryota</taxon>
        <taxon>Sar</taxon>
        <taxon>Stramenopiles</taxon>
        <taxon>Oomycota</taxon>
        <taxon>Saprolegniomycetes</taxon>
        <taxon>Saprolegniales</taxon>
        <taxon>Verrucalvaceae</taxon>
        <taxon>Aphanomyces</taxon>
    </lineage>
</organism>
<evidence type="ECO:0000256" key="5">
    <source>
        <dbReference type="ARBA" id="ARBA00022722"/>
    </source>
</evidence>
<evidence type="ECO:0000256" key="17">
    <source>
        <dbReference type="ARBA" id="ARBA00023268"/>
    </source>
</evidence>
<comment type="similarity">
    <text evidence="2 19">Belongs to the DNA2/NAM7 helicase family.</text>
</comment>
<accession>W4FSV5</accession>
<keyword evidence="16 19" id="KW-0539">Nucleus</keyword>
<keyword evidence="7 19" id="KW-0547">Nucleotide-binding</keyword>
<feature type="compositionally biased region" description="Basic and acidic residues" evidence="20">
    <location>
        <begin position="24"/>
        <end position="34"/>
    </location>
</feature>
<keyword evidence="12 19" id="KW-0408">Iron</keyword>
<dbReference type="PANTHER" id="PTHR10887">
    <property type="entry name" value="DNA2/NAM7 HELICASE FAMILY"/>
    <property type="match status" value="1"/>
</dbReference>
<dbReference type="GO" id="GO:0046872">
    <property type="term" value="F:metal ion binding"/>
    <property type="evidence" value="ECO:0007669"/>
    <property type="project" value="UniProtKB-UniRule"/>
</dbReference>
<keyword evidence="9 19" id="KW-0378">Hydrolase</keyword>
<reference evidence="24" key="1">
    <citation type="submission" date="2013-12" db="EMBL/GenBank/DDBJ databases">
        <title>The Genome Sequence of Aphanomyces astaci APO3.</title>
        <authorList>
            <consortium name="The Broad Institute Genomics Platform"/>
            <person name="Russ C."/>
            <person name="Tyler B."/>
            <person name="van West P."/>
            <person name="Dieguez-Uribeondo J."/>
            <person name="Young S.K."/>
            <person name="Zeng Q."/>
            <person name="Gargeya S."/>
            <person name="Fitzgerald M."/>
            <person name="Abouelleil A."/>
            <person name="Alvarado L."/>
            <person name="Chapman S.B."/>
            <person name="Gainer-Dewar J."/>
            <person name="Goldberg J."/>
            <person name="Griggs A."/>
            <person name="Gujja S."/>
            <person name="Hansen M."/>
            <person name="Howarth C."/>
            <person name="Imamovic A."/>
            <person name="Ireland A."/>
            <person name="Larimer J."/>
            <person name="McCowan C."/>
            <person name="Murphy C."/>
            <person name="Pearson M."/>
            <person name="Poon T.W."/>
            <person name="Priest M."/>
            <person name="Roberts A."/>
            <person name="Saif S."/>
            <person name="Shea T."/>
            <person name="Sykes S."/>
            <person name="Wortman J."/>
            <person name="Nusbaum C."/>
            <person name="Birren B."/>
        </authorList>
    </citation>
    <scope>NUCLEOTIDE SEQUENCE [LARGE SCALE GENOMIC DNA]</scope>
    <source>
        <strain evidence="24">APO3</strain>
    </source>
</reference>
<evidence type="ECO:0000259" key="23">
    <source>
        <dbReference type="Pfam" id="PF13087"/>
    </source>
</evidence>
<feature type="region of interest" description="Disordered" evidence="20">
    <location>
        <begin position="1"/>
        <end position="91"/>
    </location>
</feature>
<dbReference type="PANTHER" id="PTHR10887:SF433">
    <property type="entry name" value="DNA REPLICATION ATP-DEPENDENT HELICASE_NUCLEASE DNA2"/>
    <property type="match status" value="1"/>
</dbReference>
<keyword evidence="15 19" id="KW-0234">DNA repair</keyword>
<comment type="function">
    <text evidence="19">Key enzyme involved in DNA replication and DNA repair. Involved in Okazaki fragments processing by cleaving long flaps that escape FEN1: flaps that are longer than 27 nucleotides are coated by replication protein A complex (RPA), leading to recruit DNA2 which cleaves the flap until it is too short to bind RPA and becomes a substrate for FEN1. Also involved in 5'-end resection of DNA during double-strand break (DSB) repair by mediating the cleavage of 5'-ssDNA.</text>
</comment>
<dbReference type="GO" id="GO:0051539">
    <property type="term" value="F:4 iron, 4 sulfur cluster binding"/>
    <property type="evidence" value="ECO:0007669"/>
    <property type="project" value="UniProtKB-UniRule"/>
</dbReference>
<comment type="subcellular location">
    <subcellularLocation>
        <location evidence="19">Nucleus</location>
    </subcellularLocation>
    <subcellularLocation>
        <location evidence="19">Chromosome</location>
    </subcellularLocation>
</comment>
<dbReference type="CDD" id="cd18808">
    <property type="entry name" value="SF1_C_Upf1"/>
    <property type="match status" value="1"/>
</dbReference>
<keyword evidence="11 19" id="KW-0067">ATP-binding</keyword>
<dbReference type="EC" id="3.1.-.-" evidence="19"/>
<feature type="compositionally biased region" description="Polar residues" evidence="20">
    <location>
        <begin position="35"/>
        <end position="48"/>
    </location>
</feature>
<dbReference type="GO" id="GO:0017116">
    <property type="term" value="F:single-stranded DNA helicase activity"/>
    <property type="evidence" value="ECO:0007669"/>
    <property type="project" value="UniProtKB-UniRule"/>
</dbReference>
<dbReference type="GO" id="GO:0071932">
    <property type="term" value="P:replication fork reversal"/>
    <property type="evidence" value="ECO:0007669"/>
    <property type="project" value="TreeGrafter"/>
</dbReference>
<dbReference type="GO" id="GO:0017108">
    <property type="term" value="F:5'-flap endonuclease activity"/>
    <property type="evidence" value="ECO:0007669"/>
    <property type="project" value="UniProtKB-UniRule"/>
</dbReference>
<dbReference type="SUPFAM" id="SSF52540">
    <property type="entry name" value="P-loop containing nucleoside triphosphate hydrolases"/>
    <property type="match status" value="1"/>
</dbReference>
<evidence type="ECO:0000256" key="15">
    <source>
        <dbReference type="ARBA" id="ARBA00023204"/>
    </source>
</evidence>
<sequence length="1325" mass="145556">MDTSEDGGCEHDGSIGKDGSLEVIWKDSPIEKKLQSNGMSNRHSNQSELRGFVHSLISSPSPNKNQTKPKASTTSVAVADARTSGGAGTTPSSISRFIVFSPERATATSTTTTHHDAPAAMGFVTKTPPIHRHKRRKTGNEHEDLMSVLDKLDEEYADTPEKAIESAFESPFSKEAWDTIEQMEIEATQQSIQRHELKPVQTHISPAGDTLKPPPPPPPARPAAAPSATPLDYLRCVALEVQIETHQRQKTIRALDDATDKTIVIGLREDWFDTPLQVGDTFHFIFTPSSTSRTDSTTTTTHPTSQPLVADNSSHRIVLHPEILVSPTTVTSSMGCSRRAVLQQTLTMQRNAGAKALIGTLKHQLFQRALESGTYSIPYLIEQSKLIIQSNLLKLLEYGLSTQQASDELKLSFQGMYKWLNQAHRNGIRVKGGGNNCSALYRLQAVLSIEEPLWSVKYGLKGAVDACLNMQHISHEKANKMMAFELKTGKPTNSIDHIGQVLLYTLLLDERYQGSAEGLLLYLQDVDSTMLQQPVEAHIRGLLHSRNLHAAHLFQARTRQLLPTLLKKTWECQNCFVSAECMLHHAAIERGSALSSGVPDVFDKVTSHLTVPELTYFKKWIQLLEWESRSNQNTSMLFPQWSCTEPRLLSNLKAQTHAPGFVELTFGDESTNSSSFDVLSDLKVQDRVILSVQSPTHSIFHVAKASVAAVHPSYLRLSLFSAIPATILHGQSVVGSAFSYRVDKDATYSGLQAAKHNVLALMATPDMEAKRKLICHLHPPRFASLSVEARVRRRCLDIGGGGNDCEALLREFYSTMNADQQKAIEQMLNAKDYALILGMPGTGKTTAITMAVRLLRYLGLSVLVTSYTHAAVDNLLVKLLDMDVSVLRIGGTPALVHPKVGPHRLEAKSFEHAEQMRQAMLDASVVGCTCLSTHHVLFAHRKFDVCIVDEASQITQPVLLGALQHATVFCLVGDHYQLPPLVVDAQAKTGGLDWSLFKCLSEAHPQASTVLGYQYRMNQHIMLLANRLIYNNQLKYGGRRGDIRPSGASSTSSLGPVVVPTRQQPPAPIGPMARATTSSSTTSTPPWISQVLSPEMGVVFVNTDSLVPTSDGIDGLEVRQGRSIINPTEARVVLGLAGLLCQQQHLLACDNVTILSPFRSQVQYLSQFQTAHEISTIDTYQGKDKRVVFVSFVRSNRDGHVGDLLLDWRRINVALTRAKDKLVLVGSKATLRQSPVLHALLTLVDQQHWGIDVPCGVVGLPHLVAGQNKTSRVRRGAEMGATTSSHMYTVVPPSDEIENLVGGNIVRVVPSGHRFQVSRNIMEEG</sequence>
<dbReference type="InterPro" id="IPR041679">
    <property type="entry name" value="DNA2/NAM7-like_C"/>
</dbReference>
<keyword evidence="3 19" id="KW-0004">4Fe-4S</keyword>
<evidence type="ECO:0000256" key="18">
    <source>
        <dbReference type="ARBA" id="ARBA00047995"/>
    </source>
</evidence>
<name>W4FSV5_APHAT</name>
<dbReference type="GO" id="GO:0016887">
    <property type="term" value="F:ATP hydrolysis activity"/>
    <property type="evidence" value="ECO:0007669"/>
    <property type="project" value="RHEA"/>
</dbReference>
<evidence type="ECO:0000256" key="16">
    <source>
        <dbReference type="ARBA" id="ARBA00023242"/>
    </source>
</evidence>
<dbReference type="OrthoDB" id="306218at2759"/>
<gene>
    <name evidence="24" type="ORF">H257_13929</name>
</gene>
<keyword evidence="8 19" id="KW-0227">DNA damage</keyword>
<keyword evidence="5 19" id="KW-0540">Nuclease</keyword>
<keyword evidence="14 19" id="KW-0238">DNA-binding</keyword>
<evidence type="ECO:0000256" key="8">
    <source>
        <dbReference type="ARBA" id="ARBA00022763"/>
    </source>
</evidence>
<dbReference type="VEuPathDB" id="FungiDB:H257_13929"/>
<evidence type="ECO:0000256" key="7">
    <source>
        <dbReference type="ARBA" id="ARBA00022741"/>
    </source>
</evidence>
<dbReference type="GO" id="GO:0005694">
    <property type="term" value="C:chromosome"/>
    <property type="evidence" value="ECO:0007669"/>
    <property type="project" value="UniProtKB-SubCell"/>
</dbReference>
<keyword evidence="19" id="KW-0158">Chromosome</keyword>
<feature type="domain" description="DNA replication factor Dna2 N-terminal" evidence="21">
    <location>
        <begin position="257"/>
        <end position="468"/>
    </location>
</feature>
<dbReference type="Pfam" id="PF13086">
    <property type="entry name" value="AAA_11"/>
    <property type="match status" value="2"/>
</dbReference>
<dbReference type="GeneID" id="20815925"/>
<evidence type="ECO:0000256" key="10">
    <source>
        <dbReference type="ARBA" id="ARBA00022806"/>
    </source>
</evidence>
<evidence type="ECO:0000256" key="4">
    <source>
        <dbReference type="ARBA" id="ARBA00022705"/>
    </source>
</evidence>
<dbReference type="GO" id="GO:0005634">
    <property type="term" value="C:nucleus"/>
    <property type="evidence" value="ECO:0007669"/>
    <property type="project" value="UniProtKB-SubCell"/>
</dbReference>
<feature type="region of interest" description="Disordered" evidence="20">
    <location>
        <begin position="204"/>
        <end position="227"/>
    </location>
</feature>
<dbReference type="GO" id="GO:0033567">
    <property type="term" value="P:DNA replication, Okazaki fragment processing"/>
    <property type="evidence" value="ECO:0007669"/>
    <property type="project" value="UniProtKB-UniRule"/>
</dbReference>
<proteinExistence type="inferred from homology"/>
<dbReference type="InterPro" id="IPR014808">
    <property type="entry name" value="DNA_replication_fac_Dna2_N"/>
</dbReference>
<keyword evidence="13 19" id="KW-0411">Iron-sulfur</keyword>
<evidence type="ECO:0000259" key="22">
    <source>
        <dbReference type="Pfam" id="PF13086"/>
    </source>
</evidence>
<dbReference type="EMBL" id="KI913165">
    <property type="protein sequence ID" value="ETV70542.1"/>
    <property type="molecule type" value="Genomic_DNA"/>
</dbReference>
<feature type="domain" description="DNA2/NAM7 helicase-like C-terminal" evidence="23">
    <location>
        <begin position="993"/>
        <end position="1228"/>
    </location>
</feature>
<dbReference type="RefSeq" id="XP_009839925.1">
    <property type="nucleotide sequence ID" value="XM_009841623.1"/>
</dbReference>
<comment type="cofactor">
    <cofactor evidence="1">
        <name>[4Fe-4S] cluster</name>
        <dbReference type="ChEBI" id="CHEBI:49883"/>
    </cofactor>
</comment>
<feature type="region of interest" description="Disordered" evidence="20">
    <location>
        <begin position="1043"/>
        <end position="1085"/>
    </location>
</feature>
<evidence type="ECO:0000256" key="12">
    <source>
        <dbReference type="ARBA" id="ARBA00023004"/>
    </source>
</evidence>
<dbReference type="InterPro" id="IPR027417">
    <property type="entry name" value="P-loop_NTPase"/>
</dbReference>
<keyword evidence="17 19" id="KW-0511">Multifunctional enzyme</keyword>
<feature type="compositionally biased region" description="Polar residues" evidence="20">
    <location>
        <begin position="56"/>
        <end position="76"/>
    </location>
</feature>
<dbReference type="EC" id="3.6.4.12" evidence="19"/>
<dbReference type="InterPro" id="IPR026851">
    <property type="entry name" value="Dna2/JHS1_DEXXQ-box"/>
</dbReference>
<dbReference type="GO" id="GO:0005737">
    <property type="term" value="C:cytoplasm"/>
    <property type="evidence" value="ECO:0007669"/>
    <property type="project" value="TreeGrafter"/>
</dbReference>
<keyword evidence="10 19" id="KW-0347">Helicase</keyword>
<dbReference type="CDD" id="cd18041">
    <property type="entry name" value="DEXXQc_DNA2"/>
    <property type="match status" value="1"/>
</dbReference>
<dbReference type="GO" id="GO:0003677">
    <property type="term" value="F:DNA binding"/>
    <property type="evidence" value="ECO:0007669"/>
    <property type="project" value="UniProtKB-UniRule"/>
</dbReference>
<protein>
    <recommendedName>
        <fullName evidence="19">DNA replication ATP-dependent helicase/nuclease</fullName>
        <ecNumber evidence="19">3.1.-.-</ecNumber>
        <ecNumber evidence="19">3.6.4.12</ecNumber>
    </recommendedName>
</protein>